<evidence type="ECO:0000313" key="2">
    <source>
        <dbReference type="Proteomes" id="UP000824533"/>
    </source>
</evidence>
<gene>
    <name evidence="1" type="ORF">K1T71_001259</name>
</gene>
<evidence type="ECO:0000313" key="1">
    <source>
        <dbReference type="EMBL" id="KAJ0183283.1"/>
    </source>
</evidence>
<proteinExistence type="predicted"/>
<dbReference type="EMBL" id="CM034388">
    <property type="protein sequence ID" value="KAJ0183283.1"/>
    <property type="molecule type" value="Genomic_DNA"/>
</dbReference>
<comment type="caution">
    <text evidence="1">The sequence shown here is derived from an EMBL/GenBank/DDBJ whole genome shotgun (WGS) entry which is preliminary data.</text>
</comment>
<keyword evidence="2" id="KW-1185">Reference proteome</keyword>
<protein>
    <submittedName>
        <fullName evidence="1">Uncharacterized protein</fullName>
    </submittedName>
</protein>
<reference evidence="1 2" key="1">
    <citation type="journal article" date="2021" name="Front. Genet.">
        <title>Chromosome-Level Genome Assembly Reveals Significant Gene Expansion in the Toll and IMD Signaling Pathways of Dendrolimus kikuchii.</title>
        <authorList>
            <person name="Zhou J."/>
            <person name="Wu P."/>
            <person name="Xiong Z."/>
            <person name="Liu N."/>
            <person name="Zhao N."/>
            <person name="Ji M."/>
            <person name="Qiu Y."/>
            <person name="Yang B."/>
        </authorList>
    </citation>
    <scope>NUCLEOTIDE SEQUENCE [LARGE SCALE GENOMIC DNA]</scope>
    <source>
        <strain evidence="1">Ann1</strain>
    </source>
</reference>
<sequence length="916" mass="103214">MYIILVFVVISLQCANSRGKTIGGIFYEDDEENKAALLSSAKMYQFDTSIKNVSRSGEVIEITRNVCELAQEGVVGIIDGTGGRSSENIQAICDILELPHVTIKDSDMYSETWALLSLFPSPVVYNKVLEALINVKNWQNFTILYVKGSSLMRVSELLQLGNDTDKYTVAVRELSGDNYRDVLINAKENGYTNFIVDCPSHNLEQILLHAQQVGLMADEHSYIFVSPDLFTLDLSRYRYGGVNMTGLRLANLENEHFGEFTERINNETMESIEPEEIKTEVLLIHDAVEIISQALRKVKVVPQELQCEEYDSWVYGSTLMNFMKTNTVDGITRKLIFNGLGQRTDTLFDILELTPAGSQVIGTWEDNKLVIKRPYVPDAEIGEESILRNKTLKVLISLTPPYAYVKESSDKLEGNDRYEGFTIDLIDQISDILGFNYIFEKESDYGTLNDKTGEWSGMVAQLMNDQADLAICDLTMTVSRQSAIDFSTPFMTLGIGILFKEPSKQPPAMFSFMAVFSKEVWYYMLLIQLGLGVIMIFVGRISHKEWQNPVPCIEQPEELSNQFSFANSIWLIIGSVMQQGSEIAPIALAPRMITSVWWFFTMVMVASYVGILVAFLIVEKNVLPFQNVEELFKKQSIMYGAKENGSTLQFFSVNECDTSSSSPLDQGFIKSAELVVFIGPSPLPIFLTTCENSMYAFFSESTGIEYYKERHCDLLQVGGLLDSKSYGIGMKKHSQYKKYIDDALLQLKEKGEIQKLKDLWWKDKRGGGNCGEKQNVDPKQLGLKNMLGAFVVLGVGCLIGLVISTLDMLWGVFKRSVKYSTTFKYELIEELKFVLTFSGNVKPVKRHPKPDGSAEKLSLGEEKDEIRSLRSFRSGRSGRSGRSAHSSDTHHTHHTHSSRHSSRSMSVAFAKRREYS</sequence>
<organism evidence="1 2">
    <name type="scientific">Dendrolimus kikuchii</name>
    <dbReference type="NCBI Taxonomy" id="765133"/>
    <lineage>
        <taxon>Eukaryota</taxon>
        <taxon>Metazoa</taxon>
        <taxon>Ecdysozoa</taxon>
        <taxon>Arthropoda</taxon>
        <taxon>Hexapoda</taxon>
        <taxon>Insecta</taxon>
        <taxon>Pterygota</taxon>
        <taxon>Neoptera</taxon>
        <taxon>Endopterygota</taxon>
        <taxon>Lepidoptera</taxon>
        <taxon>Glossata</taxon>
        <taxon>Ditrysia</taxon>
        <taxon>Bombycoidea</taxon>
        <taxon>Lasiocampidae</taxon>
        <taxon>Dendrolimus</taxon>
    </lineage>
</organism>
<name>A0ACC1DI00_9NEOP</name>
<accession>A0ACC1DI00</accession>
<dbReference type="Proteomes" id="UP000824533">
    <property type="component" value="Linkage Group LG02"/>
</dbReference>